<proteinExistence type="predicted"/>
<organism evidence="1 2">
    <name type="scientific">Hyaloscypha bicolor E</name>
    <dbReference type="NCBI Taxonomy" id="1095630"/>
    <lineage>
        <taxon>Eukaryota</taxon>
        <taxon>Fungi</taxon>
        <taxon>Dikarya</taxon>
        <taxon>Ascomycota</taxon>
        <taxon>Pezizomycotina</taxon>
        <taxon>Leotiomycetes</taxon>
        <taxon>Helotiales</taxon>
        <taxon>Hyaloscyphaceae</taxon>
        <taxon>Hyaloscypha</taxon>
        <taxon>Hyaloscypha bicolor</taxon>
    </lineage>
</organism>
<reference evidence="1 2" key="1">
    <citation type="submission" date="2016-04" db="EMBL/GenBank/DDBJ databases">
        <title>A degradative enzymes factory behind the ericoid mycorrhizal symbiosis.</title>
        <authorList>
            <consortium name="DOE Joint Genome Institute"/>
            <person name="Martino E."/>
            <person name="Morin E."/>
            <person name="Grelet G."/>
            <person name="Kuo A."/>
            <person name="Kohler A."/>
            <person name="Daghino S."/>
            <person name="Barry K."/>
            <person name="Choi C."/>
            <person name="Cichocki N."/>
            <person name="Clum A."/>
            <person name="Copeland A."/>
            <person name="Hainaut M."/>
            <person name="Haridas S."/>
            <person name="Labutti K."/>
            <person name="Lindquist E."/>
            <person name="Lipzen A."/>
            <person name="Khouja H.-R."/>
            <person name="Murat C."/>
            <person name="Ohm R."/>
            <person name="Olson A."/>
            <person name="Spatafora J."/>
            <person name="Veneault-Fourrey C."/>
            <person name="Henrissat B."/>
            <person name="Grigoriev I."/>
            <person name="Martin F."/>
            <person name="Perotto S."/>
        </authorList>
    </citation>
    <scope>NUCLEOTIDE SEQUENCE [LARGE SCALE GENOMIC DNA]</scope>
    <source>
        <strain evidence="1 2">E</strain>
    </source>
</reference>
<dbReference type="Proteomes" id="UP000235371">
    <property type="component" value="Unassembled WGS sequence"/>
</dbReference>
<dbReference type="EMBL" id="KZ613785">
    <property type="protein sequence ID" value="PMD62107.1"/>
    <property type="molecule type" value="Genomic_DNA"/>
</dbReference>
<dbReference type="InParanoid" id="A0A2J6TGF3"/>
<evidence type="ECO:0000313" key="2">
    <source>
        <dbReference type="Proteomes" id="UP000235371"/>
    </source>
</evidence>
<protein>
    <recommendedName>
        <fullName evidence="3">NWD NACHT-NTPase N-terminal domain-containing protein</fullName>
    </recommendedName>
</protein>
<evidence type="ECO:0008006" key="3">
    <source>
        <dbReference type="Google" id="ProtNLM"/>
    </source>
</evidence>
<accession>A0A2J6TGF3</accession>
<dbReference type="AlphaFoldDB" id="A0A2J6TGF3"/>
<evidence type="ECO:0000313" key="1">
    <source>
        <dbReference type="EMBL" id="PMD62107.1"/>
    </source>
</evidence>
<gene>
    <name evidence="1" type="ORF">K444DRAFT_362497</name>
</gene>
<dbReference type="GeneID" id="36580276"/>
<dbReference type="RefSeq" id="XP_024739011.1">
    <property type="nucleotide sequence ID" value="XM_024872195.1"/>
</dbReference>
<name>A0A2J6TGF3_9HELO</name>
<sequence length="142" mass="16056">MTDPVPTSTSSSGSQLHSELWQAAYAQLDGELKQRYEAVLKAELNVGLDASIDQQATSLVERRKQRVANRQWTYKWRNRPREVRGQVDTILDIVQKSSSIISVGMNFAPIYVSLPWTAITTLLPVSLLLKIYVLRVPYPTLI</sequence>
<dbReference type="OrthoDB" id="7464126at2759"/>
<keyword evidence="2" id="KW-1185">Reference proteome</keyword>